<comment type="caution">
    <text evidence="1">The sequence shown here is derived from an EMBL/GenBank/DDBJ whole genome shotgun (WGS) entry which is preliminary data.</text>
</comment>
<proteinExistence type="predicted"/>
<accession>C0GC44</accession>
<organism evidence="1 2">
    <name type="scientific">Dethiobacter alkaliphilus AHT 1</name>
    <dbReference type="NCBI Taxonomy" id="555088"/>
    <lineage>
        <taxon>Bacteria</taxon>
        <taxon>Bacillati</taxon>
        <taxon>Bacillota</taxon>
        <taxon>Dethiobacteria</taxon>
        <taxon>Dethiobacterales</taxon>
        <taxon>Dethiobacteraceae</taxon>
        <taxon>Dethiobacter</taxon>
    </lineage>
</organism>
<dbReference type="EMBL" id="ACJM01000001">
    <property type="protein sequence ID" value="EEG78779.1"/>
    <property type="molecule type" value="Genomic_DNA"/>
</dbReference>
<dbReference type="STRING" id="555088.DealDRAFT_0053"/>
<dbReference type="RefSeq" id="WP_008513746.1">
    <property type="nucleotide sequence ID" value="NZ_ACJM01000001.1"/>
</dbReference>
<gene>
    <name evidence="1" type="ORF">DealDRAFT_0053</name>
</gene>
<evidence type="ECO:0008006" key="3">
    <source>
        <dbReference type="Google" id="ProtNLM"/>
    </source>
</evidence>
<name>C0GC44_DETAL</name>
<dbReference type="AlphaFoldDB" id="C0GC44"/>
<dbReference type="Pfam" id="PF07870">
    <property type="entry name" value="DUF1657"/>
    <property type="match status" value="1"/>
</dbReference>
<evidence type="ECO:0000313" key="2">
    <source>
        <dbReference type="Proteomes" id="UP000006443"/>
    </source>
</evidence>
<dbReference type="Proteomes" id="UP000006443">
    <property type="component" value="Unassembled WGS sequence"/>
</dbReference>
<reference evidence="1 2" key="1">
    <citation type="submission" date="2009-02" db="EMBL/GenBank/DDBJ databases">
        <title>Sequencing of the draft genome and assembly of Dethiobacter alkaliphilus AHT 1.</title>
        <authorList>
            <consortium name="US DOE Joint Genome Institute (JGI-PGF)"/>
            <person name="Lucas S."/>
            <person name="Copeland A."/>
            <person name="Lapidus A."/>
            <person name="Glavina del Rio T."/>
            <person name="Dalin E."/>
            <person name="Tice H."/>
            <person name="Bruce D."/>
            <person name="Goodwin L."/>
            <person name="Pitluck S."/>
            <person name="Larimer F."/>
            <person name="Land M.L."/>
            <person name="Hauser L."/>
            <person name="Muyzer G."/>
        </authorList>
    </citation>
    <scope>NUCLEOTIDE SEQUENCE [LARGE SCALE GENOMIC DNA]</scope>
    <source>
        <strain evidence="1 2">AHT 1</strain>
    </source>
</reference>
<dbReference type="InterPro" id="IPR012452">
    <property type="entry name" value="DUF1657"/>
</dbReference>
<keyword evidence="2" id="KW-1185">Reference proteome</keyword>
<dbReference type="eggNOG" id="ENOG5033HHR">
    <property type="taxonomic scope" value="Bacteria"/>
</dbReference>
<sequence length="67" mass="7511">MTVGSQLKQTIVSLKGIQGTAKVYATQAQHEKTRRAFSQASDKLEQILSDLEGRLQTLEFEEPQYKG</sequence>
<dbReference type="OrthoDB" id="1684731at2"/>
<protein>
    <recommendedName>
        <fullName evidence="3">DUF1657 domain-containing protein</fullName>
    </recommendedName>
</protein>
<evidence type="ECO:0000313" key="1">
    <source>
        <dbReference type="EMBL" id="EEG78779.1"/>
    </source>
</evidence>